<evidence type="ECO:0000313" key="2">
    <source>
        <dbReference type="EMBL" id="MDP9831258.1"/>
    </source>
</evidence>
<name>A0ABT9PEZ5_9ACTN</name>
<dbReference type="InterPro" id="IPR034660">
    <property type="entry name" value="DinB/YfiT-like"/>
</dbReference>
<reference evidence="2 3" key="1">
    <citation type="submission" date="2023-07" db="EMBL/GenBank/DDBJ databases">
        <title>Sequencing the genomes of 1000 actinobacteria strains.</title>
        <authorList>
            <person name="Klenk H.-P."/>
        </authorList>
    </citation>
    <scope>NUCLEOTIDE SEQUENCE [LARGE SCALE GENOMIC DNA]</scope>
    <source>
        <strain evidence="2 3">DSM 44388</strain>
    </source>
</reference>
<dbReference type="EMBL" id="JAUSQZ010000001">
    <property type="protein sequence ID" value="MDP9831258.1"/>
    <property type="molecule type" value="Genomic_DNA"/>
</dbReference>
<comment type="caution">
    <text evidence="2">The sequence shown here is derived from an EMBL/GenBank/DDBJ whole genome shotgun (WGS) entry which is preliminary data.</text>
</comment>
<evidence type="ECO:0000259" key="1">
    <source>
        <dbReference type="Pfam" id="PF12867"/>
    </source>
</evidence>
<dbReference type="Proteomes" id="UP001235712">
    <property type="component" value="Unassembled WGS sequence"/>
</dbReference>
<organism evidence="2 3">
    <name type="scientific">Kineosporia succinea</name>
    <dbReference type="NCBI Taxonomy" id="84632"/>
    <lineage>
        <taxon>Bacteria</taxon>
        <taxon>Bacillati</taxon>
        <taxon>Actinomycetota</taxon>
        <taxon>Actinomycetes</taxon>
        <taxon>Kineosporiales</taxon>
        <taxon>Kineosporiaceae</taxon>
        <taxon>Kineosporia</taxon>
    </lineage>
</organism>
<keyword evidence="3" id="KW-1185">Reference proteome</keyword>
<dbReference type="SUPFAM" id="SSF109854">
    <property type="entry name" value="DinB/YfiT-like putative metalloenzymes"/>
    <property type="match status" value="1"/>
</dbReference>
<dbReference type="RefSeq" id="WP_307250854.1">
    <property type="nucleotide sequence ID" value="NZ_JAUSQZ010000001.1"/>
</dbReference>
<evidence type="ECO:0000313" key="3">
    <source>
        <dbReference type="Proteomes" id="UP001235712"/>
    </source>
</evidence>
<dbReference type="InterPro" id="IPR024775">
    <property type="entry name" value="DinB-like"/>
</dbReference>
<accession>A0ABT9PEZ5</accession>
<feature type="domain" description="DinB-like" evidence="1">
    <location>
        <begin position="75"/>
        <end position="176"/>
    </location>
</feature>
<proteinExistence type="predicted"/>
<protein>
    <recommendedName>
        <fullName evidence="1">DinB-like domain-containing protein</fullName>
    </recommendedName>
</protein>
<dbReference type="Pfam" id="PF12867">
    <property type="entry name" value="DinB_2"/>
    <property type="match status" value="1"/>
</dbReference>
<gene>
    <name evidence="2" type="ORF">J2S57_007007</name>
</gene>
<sequence>MDTPGSTWTQTLLSQWTWHWDHQLQQRLEGLTDEEYTWEPVPGAWNVRPRDPSSAEEQFGAGDFVIDWTFPNPEPAPFTTIAWRLAHVVVGVLAMRNATHFGAPEADHGTWSYPGGGAAALGQLDEQLAVWTRGVRGLSEEELRTPVGEKEPAFPDLTTADLVLHIHRELIHHLSEVCLLRDLYLHQHRA</sequence>